<dbReference type="InterPro" id="IPR036457">
    <property type="entry name" value="PPM-type-like_dom_sf"/>
</dbReference>
<dbReference type="PANTHER" id="PTHR47992">
    <property type="entry name" value="PROTEIN PHOSPHATASE"/>
    <property type="match status" value="1"/>
</dbReference>
<dbReference type="Pfam" id="PF00481">
    <property type="entry name" value="PP2C"/>
    <property type="match status" value="1"/>
</dbReference>
<sequence>VVDEQSPRAPAALGRRRPPTLVVARAGGAMADEDDPGAPEGEPEEAPERSRGARARVRTAMADGPPPPEAPGGPGEAPGGLEEASEESDGEAEVAPGAVSQHSIARAKSRETISQQSFLHKPTCAIKSRQDLNGITWYEVQVTEGSEERSYLKRYSDFRRLHEQLLADKAKVQEMPQLPTKGVLGVRHKLNLGNFNDKRQEDLQEYLRKLLAQLRSVAEESALDAFFARETAKHIAFPLADGDRAREHSVLEHALGSGVGSAGAHVLRTATDVEGAAKPAFGEKDQAGEGGEAADILEGLAAAGVGVVCRKGQKPGHTNQDSFCILHKVDMFSTFGVFDGHGPFGHDVSNFAAPCVMKLFAGHAARDTEPEEALRFAFIETQNMLEELSQAGEINASLSGCTGTLISVAADRKSVHAAHVGDSRAVLCRSRSDGTRGGVAVDLTEDHKVNLPKEQSRIEAAGGVVKFDGQINHRVWNADGRGGLCVSRVLGDTVMHGSGVIAVPEIRRVDLNLEGHGYGRGRDLFVLLCSDGVWEFMTSQEACDLVLSYGRDDVQGAIAELARRSRDLWLQDDPCYVDDITAVVAWL</sequence>
<dbReference type="Gene3D" id="3.30.1520.10">
    <property type="entry name" value="Phox-like domain"/>
    <property type="match status" value="1"/>
</dbReference>
<comment type="caution">
    <text evidence="4">The sequence shown here is derived from an EMBL/GenBank/DDBJ whole genome shotgun (WGS) entry which is preliminary data.</text>
</comment>
<dbReference type="SUPFAM" id="SSF64268">
    <property type="entry name" value="PX domain"/>
    <property type="match status" value="1"/>
</dbReference>
<evidence type="ECO:0000259" key="3">
    <source>
        <dbReference type="PROSITE" id="PS51746"/>
    </source>
</evidence>
<evidence type="ECO:0000259" key="2">
    <source>
        <dbReference type="PROSITE" id="PS50195"/>
    </source>
</evidence>
<evidence type="ECO:0000256" key="1">
    <source>
        <dbReference type="SAM" id="MobiDB-lite"/>
    </source>
</evidence>
<feature type="domain" description="PPM-type phosphatase" evidence="3">
    <location>
        <begin position="304"/>
        <end position="587"/>
    </location>
</feature>
<dbReference type="InterPro" id="IPR001683">
    <property type="entry name" value="PX_dom"/>
</dbReference>
<feature type="compositionally biased region" description="Acidic residues" evidence="1">
    <location>
        <begin position="83"/>
        <end position="92"/>
    </location>
</feature>
<gene>
    <name evidence="4" type="ORF">PCOR1329_LOCUS8162</name>
</gene>
<dbReference type="InterPro" id="IPR015655">
    <property type="entry name" value="PP2C"/>
</dbReference>
<feature type="compositionally biased region" description="Acidic residues" evidence="1">
    <location>
        <begin position="31"/>
        <end position="45"/>
    </location>
</feature>
<dbReference type="Pfam" id="PF00787">
    <property type="entry name" value="PX"/>
    <property type="match status" value="1"/>
</dbReference>
<proteinExistence type="predicted"/>
<keyword evidence="5" id="KW-1185">Reference proteome</keyword>
<evidence type="ECO:0008006" key="6">
    <source>
        <dbReference type="Google" id="ProtNLM"/>
    </source>
</evidence>
<dbReference type="InterPro" id="IPR001932">
    <property type="entry name" value="PPM-type_phosphatase-like_dom"/>
</dbReference>
<organism evidence="4 5">
    <name type="scientific">Prorocentrum cordatum</name>
    <dbReference type="NCBI Taxonomy" id="2364126"/>
    <lineage>
        <taxon>Eukaryota</taxon>
        <taxon>Sar</taxon>
        <taxon>Alveolata</taxon>
        <taxon>Dinophyceae</taxon>
        <taxon>Prorocentrales</taxon>
        <taxon>Prorocentraceae</taxon>
        <taxon>Prorocentrum</taxon>
    </lineage>
</organism>
<dbReference type="PROSITE" id="PS50195">
    <property type="entry name" value="PX"/>
    <property type="match status" value="1"/>
</dbReference>
<dbReference type="CDD" id="cd00143">
    <property type="entry name" value="PP2Cc"/>
    <property type="match status" value="1"/>
</dbReference>
<name>A0ABN9Q2C7_9DINO</name>
<protein>
    <recommendedName>
        <fullName evidence="6">Protein-serine/threonine phosphatase</fullName>
    </recommendedName>
</protein>
<dbReference type="PROSITE" id="PS51746">
    <property type="entry name" value="PPM_2"/>
    <property type="match status" value="1"/>
</dbReference>
<dbReference type="InterPro" id="IPR036871">
    <property type="entry name" value="PX_dom_sf"/>
</dbReference>
<evidence type="ECO:0000313" key="5">
    <source>
        <dbReference type="Proteomes" id="UP001189429"/>
    </source>
</evidence>
<dbReference type="Gene3D" id="3.60.40.10">
    <property type="entry name" value="PPM-type phosphatase domain"/>
    <property type="match status" value="1"/>
</dbReference>
<dbReference type="Proteomes" id="UP001189429">
    <property type="component" value="Unassembled WGS sequence"/>
</dbReference>
<feature type="region of interest" description="Disordered" evidence="1">
    <location>
        <begin position="1"/>
        <end position="112"/>
    </location>
</feature>
<feature type="domain" description="PX" evidence="2">
    <location>
        <begin position="116"/>
        <end position="234"/>
    </location>
</feature>
<dbReference type="EMBL" id="CAUYUJ010002226">
    <property type="protein sequence ID" value="CAK0799823.1"/>
    <property type="molecule type" value="Genomic_DNA"/>
</dbReference>
<dbReference type="SMART" id="SM00332">
    <property type="entry name" value="PP2Cc"/>
    <property type="match status" value="1"/>
</dbReference>
<evidence type="ECO:0000313" key="4">
    <source>
        <dbReference type="EMBL" id="CAK0799823.1"/>
    </source>
</evidence>
<accession>A0ABN9Q2C7</accession>
<dbReference type="SUPFAM" id="SSF81606">
    <property type="entry name" value="PP2C-like"/>
    <property type="match status" value="1"/>
</dbReference>
<feature type="non-terminal residue" evidence="4">
    <location>
        <position position="1"/>
    </location>
</feature>
<dbReference type="SMART" id="SM00312">
    <property type="entry name" value="PX"/>
    <property type="match status" value="1"/>
</dbReference>
<reference evidence="4" key="1">
    <citation type="submission" date="2023-10" db="EMBL/GenBank/DDBJ databases">
        <authorList>
            <person name="Chen Y."/>
            <person name="Shah S."/>
            <person name="Dougan E. K."/>
            <person name="Thang M."/>
            <person name="Chan C."/>
        </authorList>
    </citation>
    <scope>NUCLEOTIDE SEQUENCE [LARGE SCALE GENOMIC DNA]</scope>
</reference>